<evidence type="ECO:0000313" key="2">
    <source>
        <dbReference type="Proteomes" id="UP001352263"/>
    </source>
</evidence>
<sequence>IRLEMAKAALEVKCEPTEISFIRAFHAIQYELHWAAVTRAQGKLPALLQRLRQRLVMLLNEQRPGRKIERAVKALPHRYTVRVLKKNLN</sequence>
<protein>
    <submittedName>
        <fullName evidence="1">DDE transposase</fullName>
    </submittedName>
</protein>
<name>A0ABU6J785_9BURK</name>
<reference evidence="1 2" key="1">
    <citation type="submission" date="2023-10" db="EMBL/GenBank/DDBJ databases">
        <title>Noviherbaspirillum sp. CPCC 100848 genome assembly.</title>
        <authorList>
            <person name="Li X.Y."/>
            <person name="Fang X.M."/>
        </authorList>
    </citation>
    <scope>NUCLEOTIDE SEQUENCE [LARGE SCALE GENOMIC DNA]</scope>
    <source>
        <strain evidence="1 2">CPCC 100848</strain>
    </source>
</reference>
<comment type="caution">
    <text evidence="1">The sequence shown here is derived from an EMBL/GenBank/DDBJ whole genome shotgun (WGS) entry which is preliminary data.</text>
</comment>
<dbReference type="Proteomes" id="UP001352263">
    <property type="component" value="Unassembled WGS sequence"/>
</dbReference>
<dbReference type="EMBL" id="JAWIIV010000007">
    <property type="protein sequence ID" value="MEC4719495.1"/>
    <property type="molecule type" value="Genomic_DNA"/>
</dbReference>
<gene>
    <name evidence="1" type="ORF">RY831_10055</name>
</gene>
<evidence type="ECO:0000313" key="1">
    <source>
        <dbReference type="EMBL" id="MEC4719495.1"/>
    </source>
</evidence>
<organism evidence="1 2">
    <name type="scientific">Noviherbaspirillum album</name>
    <dbReference type="NCBI Taxonomy" id="3080276"/>
    <lineage>
        <taxon>Bacteria</taxon>
        <taxon>Pseudomonadati</taxon>
        <taxon>Pseudomonadota</taxon>
        <taxon>Betaproteobacteria</taxon>
        <taxon>Burkholderiales</taxon>
        <taxon>Oxalobacteraceae</taxon>
        <taxon>Noviherbaspirillum</taxon>
    </lineage>
</organism>
<proteinExistence type="predicted"/>
<feature type="non-terminal residue" evidence="1">
    <location>
        <position position="1"/>
    </location>
</feature>
<keyword evidence="2" id="KW-1185">Reference proteome</keyword>
<accession>A0ABU6J785</accession>